<dbReference type="GO" id="GO:0003677">
    <property type="term" value="F:DNA binding"/>
    <property type="evidence" value="ECO:0007669"/>
    <property type="project" value="InterPro"/>
</dbReference>
<comment type="caution">
    <text evidence="2">The sequence shown here is derived from an EMBL/GenBank/DDBJ whole genome shotgun (WGS) entry which is preliminary data.</text>
</comment>
<gene>
    <name evidence="2" type="ORF">US53_C0067G0002</name>
</gene>
<dbReference type="InterPro" id="IPR036515">
    <property type="entry name" value="Transposase_17_sf"/>
</dbReference>
<dbReference type="PATRIC" id="fig|1618545.3.peg.818"/>
<organism evidence="2 3">
    <name type="scientific">Candidatus Woesebacteria bacterium GW2011_GWA1_37_7</name>
    <dbReference type="NCBI Taxonomy" id="1618545"/>
    <lineage>
        <taxon>Bacteria</taxon>
        <taxon>Candidatus Woeseibacteriota</taxon>
    </lineage>
</organism>
<evidence type="ECO:0000313" key="2">
    <source>
        <dbReference type="EMBL" id="KKQ35989.1"/>
    </source>
</evidence>
<sequence>MPKRRIILANNEIYHIYNKSVANEEIFGNKRNINFTLKLINYYRYPQKLRFSKFKILGSDARKTYWEGVLTKNPFVEIFAYSILPNHYHLLLKQLSDNGIRKFIANFQNSFAKYFNIKYDRRGSLFLNAFRGKRVDNDNILLHVSRYIHLNPVTSYLINLHELENEATTSFPIYMGKKYLEFVNPELIWGIMGSKEKYKKFVFDQEDYQKRLSIIKSFIQR</sequence>
<dbReference type="GO" id="GO:0006313">
    <property type="term" value="P:DNA transposition"/>
    <property type="evidence" value="ECO:0007669"/>
    <property type="project" value="InterPro"/>
</dbReference>
<evidence type="ECO:0000259" key="1">
    <source>
        <dbReference type="SMART" id="SM01321"/>
    </source>
</evidence>
<dbReference type="AlphaFoldDB" id="A0A0G0JGV3"/>
<dbReference type="InterPro" id="IPR002686">
    <property type="entry name" value="Transposase_17"/>
</dbReference>
<evidence type="ECO:0000313" key="3">
    <source>
        <dbReference type="Proteomes" id="UP000034591"/>
    </source>
</evidence>
<name>A0A0G0JGV3_9BACT</name>
<accession>A0A0G0JGV3</accession>
<reference evidence="2 3" key="1">
    <citation type="journal article" date="2015" name="Nature">
        <title>rRNA introns, odd ribosomes, and small enigmatic genomes across a large radiation of phyla.</title>
        <authorList>
            <person name="Brown C.T."/>
            <person name="Hug L.A."/>
            <person name="Thomas B.C."/>
            <person name="Sharon I."/>
            <person name="Castelle C.J."/>
            <person name="Singh A."/>
            <person name="Wilkins M.J."/>
            <person name="Williams K.H."/>
            <person name="Banfield J.F."/>
        </authorList>
    </citation>
    <scope>NUCLEOTIDE SEQUENCE [LARGE SCALE GENOMIC DNA]</scope>
</reference>
<dbReference type="SMART" id="SM01321">
    <property type="entry name" value="Y1_Tnp"/>
    <property type="match status" value="1"/>
</dbReference>
<dbReference type="STRING" id="1618545.US53_C0067G0002"/>
<dbReference type="Pfam" id="PF01797">
    <property type="entry name" value="Y1_Tnp"/>
    <property type="match status" value="1"/>
</dbReference>
<dbReference type="PANTHER" id="PTHR34322:SF2">
    <property type="entry name" value="TRANSPOSASE IS200-LIKE DOMAIN-CONTAINING PROTEIN"/>
    <property type="match status" value="1"/>
</dbReference>
<dbReference type="Proteomes" id="UP000034591">
    <property type="component" value="Unassembled WGS sequence"/>
</dbReference>
<dbReference type="EMBL" id="LBTI01000067">
    <property type="protein sequence ID" value="KKQ35989.1"/>
    <property type="molecule type" value="Genomic_DNA"/>
</dbReference>
<proteinExistence type="predicted"/>
<dbReference type="SUPFAM" id="SSF143422">
    <property type="entry name" value="Transposase IS200-like"/>
    <property type="match status" value="1"/>
</dbReference>
<protein>
    <recommendedName>
        <fullName evidence="1">Transposase IS200-like domain-containing protein</fullName>
    </recommendedName>
</protein>
<feature type="domain" description="Transposase IS200-like" evidence="1">
    <location>
        <begin position="9"/>
        <end position="151"/>
    </location>
</feature>
<dbReference type="GO" id="GO:0004803">
    <property type="term" value="F:transposase activity"/>
    <property type="evidence" value="ECO:0007669"/>
    <property type="project" value="InterPro"/>
</dbReference>
<dbReference type="Gene3D" id="3.30.70.1290">
    <property type="entry name" value="Transposase IS200-like"/>
    <property type="match status" value="1"/>
</dbReference>
<dbReference type="PANTHER" id="PTHR34322">
    <property type="entry name" value="TRANSPOSASE, Y1_TNP DOMAIN-CONTAINING"/>
    <property type="match status" value="1"/>
</dbReference>